<reference evidence="1 2" key="1">
    <citation type="journal article" date="2019" name="Sci. Rep.">
        <title>Orb-weaving spider Araneus ventricosus genome elucidates the spidroin gene catalogue.</title>
        <authorList>
            <person name="Kono N."/>
            <person name="Nakamura H."/>
            <person name="Ohtoshi R."/>
            <person name="Moran D.A.P."/>
            <person name="Shinohara A."/>
            <person name="Yoshida Y."/>
            <person name="Fujiwara M."/>
            <person name="Mori M."/>
            <person name="Tomita M."/>
            <person name="Arakawa K."/>
        </authorList>
    </citation>
    <scope>NUCLEOTIDE SEQUENCE [LARGE SCALE GENOMIC DNA]</scope>
</reference>
<name>A0A4Y2L470_ARAVE</name>
<comment type="caution">
    <text evidence="1">The sequence shown here is derived from an EMBL/GenBank/DDBJ whole genome shotgun (WGS) entry which is preliminary data.</text>
</comment>
<dbReference type="Proteomes" id="UP000499080">
    <property type="component" value="Unassembled WGS sequence"/>
</dbReference>
<accession>A0A4Y2L470</accession>
<organism evidence="1 2">
    <name type="scientific">Araneus ventricosus</name>
    <name type="common">Orbweaver spider</name>
    <name type="synonym">Epeira ventricosa</name>
    <dbReference type="NCBI Taxonomy" id="182803"/>
    <lineage>
        <taxon>Eukaryota</taxon>
        <taxon>Metazoa</taxon>
        <taxon>Ecdysozoa</taxon>
        <taxon>Arthropoda</taxon>
        <taxon>Chelicerata</taxon>
        <taxon>Arachnida</taxon>
        <taxon>Araneae</taxon>
        <taxon>Araneomorphae</taxon>
        <taxon>Entelegynae</taxon>
        <taxon>Araneoidea</taxon>
        <taxon>Araneidae</taxon>
        <taxon>Araneus</taxon>
    </lineage>
</organism>
<evidence type="ECO:0000313" key="1">
    <source>
        <dbReference type="EMBL" id="GBN09388.1"/>
    </source>
</evidence>
<keyword evidence="2" id="KW-1185">Reference proteome</keyword>
<dbReference type="AlphaFoldDB" id="A0A4Y2L470"/>
<proteinExistence type="predicted"/>
<sequence length="115" mass="13241">MLGFQATLKTTSFTRSDTGRKSFKKNAFRFPDLALRQPPLRGLIRINAANRSKDMLGFQDLTLRRPPLRGLIRINVANRSKDMLGFQDLTLRQPPLRGLMRHLSKSFKIIVTFIQ</sequence>
<dbReference type="EMBL" id="BGPR01005349">
    <property type="protein sequence ID" value="GBN09388.1"/>
    <property type="molecule type" value="Genomic_DNA"/>
</dbReference>
<evidence type="ECO:0000313" key="2">
    <source>
        <dbReference type="Proteomes" id="UP000499080"/>
    </source>
</evidence>
<gene>
    <name evidence="1" type="ORF">AVEN_177277_1</name>
</gene>
<protein>
    <submittedName>
        <fullName evidence="1">Uncharacterized protein</fullName>
    </submittedName>
</protein>